<keyword evidence="1" id="KW-1133">Transmembrane helix</keyword>
<reference evidence="2 3" key="1">
    <citation type="journal article" date="2016" name="Int. J. Syst. Evol. Microbiol.">
        <title>Panacibacter ginsenosidivorans gen. nov., sp. nov., with ginsenoside converting activity isolated from soil of a ginseng field.</title>
        <authorList>
            <person name="Siddiqi M.Z."/>
            <person name="Muhammad Shafi S."/>
            <person name="Choi K.D."/>
            <person name="Im W.T."/>
        </authorList>
    </citation>
    <scope>NUCLEOTIDE SEQUENCE [LARGE SCALE GENOMIC DNA]</scope>
    <source>
        <strain evidence="2 3">Gsoil1550</strain>
    </source>
</reference>
<organism evidence="2 3">
    <name type="scientific">Panacibacter ginsenosidivorans</name>
    <dbReference type="NCBI Taxonomy" id="1813871"/>
    <lineage>
        <taxon>Bacteria</taxon>
        <taxon>Pseudomonadati</taxon>
        <taxon>Bacteroidota</taxon>
        <taxon>Chitinophagia</taxon>
        <taxon>Chitinophagales</taxon>
        <taxon>Chitinophagaceae</taxon>
        <taxon>Panacibacter</taxon>
    </lineage>
</organism>
<gene>
    <name evidence="2" type="ORF">FRZ67_17395</name>
</gene>
<evidence type="ECO:0000313" key="2">
    <source>
        <dbReference type="EMBL" id="QEC68995.1"/>
    </source>
</evidence>
<dbReference type="KEGG" id="pgin:FRZ67_17395"/>
<feature type="transmembrane region" description="Helical" evidence="1">
    <location>
        <begin position="52"/>
        <end position="70"/>
    </location>
</feature>
<dbReference type="Proteomes" id="UP000321533">
    <property type="component" value="Chromosome"/>
</dbReference>
<evidence type="ECO:0000313" key="3">
    <source>
        <dbReference type="Proteomes" id="UP000321533"/>
    </source>
</evidence>
<evidence type="ECO:0000256" key="1">
    <source>
        <dbReference type="SAM" id="Phobius"/>
    </source>
</evidence>
<sequence length="77" mass="9181">MENEFRDRQRRNYSTMRTVYNITVGIFIIGIGLLMFFNDKVGLDLFEQYDKMMIYAFGGLCLLYGGFRLYRGLKKEE</sequence>
<dbReference type="EMBL" id="CP042435">
    <property type="protein sequence ID" value="QEC68995.1"/>
    <property type="molecule type" value="Genomic_DNA"/>
</dbReference>
<keyword evidence="3" id="KW-1185">Reference proteome</keyword>
<keyword evidence="1" id="KW-0812">Transmembrane</keyword>
<feature type="transmembrane region" description="Helical" evidence="1">
    <location>
        <begin position="18"/>
        <end position="37"/>
    </location>
</feature>
<name>A0A5B8VD71_9BACT</name>
<proteinExistence type="predicted"/>
<keyword evidence="1" id="KW-0472">Membrane</keyword>
<dbReference type="AlphaFoldDB" id="A0A5B8VD71"/>
<protein>
    <submittedName>
        <fullName evidence="2">Uncharacterized protein</fullName>
    </submittedName>
</protein>
<accession>A0A5B8VD71</accession>
<dbReference type="RefSeq" id="WP_147191601.1">
    <property type="nucleotide sequence ID" value="NZ_CP042435.1"/>
</dbReference>